<dbReference type="OrthoDB" id="6299824at2"/>
<dbReference type="CDD" id="cd00051">
    <property type="entry name" value="EFh"/>
    <property type="match status" value="1"/>
</dbReference>
<dbReference type="InterPro" id="IPR018247">
    <property type="entry name" value="EF_Hand_1_Ca_BS"/>
</dbReference>
<evidence type="ECO:0000256" key="1">
    <source>
        <dbReference type="SAM" id="MobiDB-lite"/>
    </source>
</evidence>
<feature type="compositionally biased region" description="Basic residues" evidence="1">
    <location>
        <begin position="99"/>
        <end position="110"/>
    </location>
</feature>
<gene>
    <name evidence="4" type="ORF">SAMN02745724_04058</name>
</gene>
<dbReference type="Pfam" id="PF00036">
    <property type="entry name" value="EF-hand_1"/>
    <property type="match status" value="1"/>
</dbReference>
<dbReference type="RefSeq" id="WP_091988954.1">
    <property type="nucleotide sequence ID" value="NZ_FOLO01000045.1"/>
</dbReference>
<dbReference type="STRING" id="1123010.SAMN02745724_04058"/>
<feature type="domain" description="EF-hand" evidence="3">
    <location>
        <begin position="47"/>
        <end position="73"/>
    </location>
</feature>
<feature type="region of interest" description="Disordered" evidence="1">
    <location>
        <begin position="74"/>
        <end position="110"/>
    </location>
</feature>
<dbReference type="SUPFAM" id="SSF47473">
    <property type="entry name" value="EF-hand"/>
    <property type="match status" value="1"/>
</dbReference>
<feature type="chain" id="PRO_5011669835" evidence="2">
    <location>
        <begin position="29"/>
        <end position="110"/>
    </location>
</feature>
<protein>
    <submittedName>
        <fullName evidence="4">EF hand</fullName>
    </submittedName>
</protein>
<proteinExistence type="predicted"/>
<dbReference type="Pfam" id="PF13202">
    <property type="entry name" value="EF-hand_5"/>
    <property type="match status" value="1"/>
</dbReference>
<accession>A0A1I1R6Z8</accession>
<dbReference type="PROSITE" id="PS50222">
    <property type="entry name" value="EF_HAND_2"/>
    <property type="match status" value="1"/>
</dbReference>
<organism evidence="4 5">
    <name type="scientific">Pseudoalteromonas denitrificans DSM 6059</name>
    <dbReference type="NCBI Taxonomy" id="1123010"/>
    <lineage>
        <taxon>Bacteria</taxon>
        <taxon>Pseudomonadati</taxon>
        <taxon>Pseudomonadota</taxon>
        <taxon>Gammaproteobacteria</taxon>
        <taxon>Alteromonadales</taxon>
        <taxon>Pseudoalteromonadaceae</taxon>
        <taxon>Pseudoalteromonas</taxon>
    </lineage>
</organism>
<reference evidence="4 5" key="1">
    <citation type="submission" date="2016-10" db="EMBL/GenBank/DDBJ databases">
        <authorList>
            <person name="de Groot N.N."/>
        </authorList>
    </citation>
    <scope>NUCLEOTIDE SEQUENCE [LARGE SCALE GENOMIC DNA]</scope>
    <source>
        <strain evidence="4 5">DSM 6059</strain>
    </source>
</reference>
<evidence type="ECO:0000259" key="3">
    <source>
        <dbReference type="PROSITE" id="PS50222"/>
    </source>
</evidence>
<feature type="compositionally biased region" description="Basic and acidic residues" evidence="1">
    <location>
        <begin position="80"/>
        <end position="98"/>
    </location>
</feature>
<evidence type="ECO:0000256" key="2">
    <source>
        <dbReference type="SAM" id="SignalP"/>
    </source>
</evidence>
<sequence>MMRNKLINQVFKTGMSSAFILCSVNVFADDNIDKKGDCDGRRGPPPFTKLDINGDGAITFDEFSKHKIPRGNHETVFSHFDTDNDGKISEHEFNDRKSHPPRRQKRAGTN</sequence>
<dbReference type="AlphaFoldDB" id="A0A1I1R6Z8"/>
<feature type="signal peptide" evidence="2">
    <location>
        <begin position="1"/>
        <end position="28"/>
    </location>
</feature>
<keyword evidence="2" id="KW-0732">Signal</keyword>
<dbReference type="Gene3D" id="1.10.238.10">
    <property type="entry name" value="EF-hand"/>
    <property type="match status" value="1"/>
</dbReference>
<dbReference type="Proteomes" id="UP000198862">
    <property type="component" value="Unassembled WGS sequence"/>
</dbReference>
<evidence type="ECO:0000313" key="4">
    <source>
        <dbReference type="EMBL" id="SFD27343.1"/>
    </source>
</evidence>
<name>A0A1I1R6Z8_9GAMM</name>
<dbReference type="PROSITE" id="PS00018">
    <property type="entry name" value="EF_HAND_1"/>
    <property type="match status" value="2"/>
</dbReference>
<dbReference type="InterPro" id="IPR002048">
    <property type="entry name" value="EF_hand_dom"/>
</dbReference>
<dbReference type="GO" id="GO:0005509">
    <property type="term" value="F:calcium ion binding"/>
    <property type="evidence" value="ECO:0007669"/>
    <property type="project" value="InterPro"/>
</dbReference>
<dbReference type="InterPro" id="IPR011992">
    <property type="entry name" value="EF-hand-dom_pair"/>
</dbReference>
<keyword evidence="5" id="KW-1185">Reference proteome</keyword>
<evidence type="ECO:0000313" key="5">
    <source>
        <dbReference type="Proteomes" id="UP000198862"/>
    </source>
</evidence>
<dbReference type="EMBL" id="FOLO01000045">
    <property type="protein sequence ID" value="SFD27343.1"/>
    <property type="molecule type" value="Genomic_DNA"/>
</dbReference>